<dbReference type="EMBL" id="BKCP01010593">
    <property type="protein sequence ID" value="GER53469.1"/>
    <property type="molecule type" value="Genomic_DNA"/>
</dbReference>
<evidence type="ECO:0000256" key="3">
    <source>
        <dbReference type="ARBA" id="ARBA00023015"/>
    </source>
</evidence>
<feature type="compositionally biased region" description="Basic residues" evidence="8">
    <location>
        <begin position="1"/>
        <end position="11"/>
    </location>
</feature>
<keyword evidence="6 7" id="KW-0539">Nucleus</keyword>
<evidence type="ECO:0000313" key="9">
    <source>
        <dbReference type="EMBL" id="GER53469.1"/>
    </source>
</evidence>
<dbReference type="Proteomes" id="UP000325081">
    <property type="component" value="Unassembled WGS sequence"/>
</dbReference>
<dbReference type="GO" id="GO:0003677">
    <property type="term" value="F:DNA binding"/>
    <property type="evidence" value="ECO:0007669"/>
    <property type="project" value="UniProtKB-KW"/>
</dbReference>
<name>A0A5A7R7I6_STRAF</name>
<comment type="caution">
    <text evidence="9">The sequence shown here is derived from an EMBL/GenBank/DDBJ whole genome shotgun (WGS) entry which is preliminary data.</text>
</comment>
<dbReference type="InterPro" id="IPR010409">
    <property type="entry name" value="GAGA-bd_tscrpt_act"/>
</dbReference>
<comment type="subcellular location">
    <subcellularLocation>
        <location evidence="1 7">Nucleus</location>
    </subcellularLocation>
</comment>
<organism evidence="9 10">
    <name type="scientific">Striga asiatica</name>
    <name type="common">Asiatic witchweed</name>
    <name type="synonym">Buchnera asiatica</name>
    <dbReference type="NCBI Taxonomy" id="4170"/>
    <lineage>
        <taxon>Eukaryota</taxon>
        <taxon>Viridiplantae</taxon>
        <taxon>Streptophyta</taxon>
        <taxon>Embryophyta</taxon>
        <taxon>Tracheophyta</taxon>
        <taxon>Spermatophyta</taxon>
        <taxon>Magnoliopsida</taxon>
        <taxon>eudicotyledons</taxon>
        <taxon>Gunneridae</taxon>
        <taxon>Pentapetalae</taxon>
        <taxon>asterids</taxon>
        <taxon>lamiids</taxon>
        <taxon>Lamiales</taxon>
        <taxon>Orobanchaceae</taxon>
        <taxon>Buchnereae</taxon>
        <taxon>Striga</taxon>
    </lineage>
</organism>
<protein>
    <recommendedName>
        <fullName evidence="7">GAGA-binding transcriptional activator</fullName>
    </recommendedName>
</protein>
<evidence type="ECO:0000256" key="1">
    <source>
        <dbReference type="ARBA" id="ARBA00004123"/>
    </source>
</evidence>
<evidence type="ECO:0000256" key="2">
    <source>
        <dbReference type="ARBA" id="ARBA00007911"/>
    </source>
</evidence>
<comment type="function">
    <text evidence="7">Transcriptional regulator that specifically binds to GA-rich elements (GAGA-repeats) present in regulatory sequences of genes involved in developmental processes.</text>
</comment>
<keyword evidence="10" id="KW-1185">Reference proteome</keyword>
<comment type="similarity">
    <text evidence="2 7">Belongs to the BBR/BPC family.</text>
</comment>
<evidence type="ECO:0000313" key="10">
    <source>
        <dbReference type="Proteomes" id="UP000325081"/>
    </source>
</evidence>
<evidence type="ECO:0000256" key="6">
    <source>
        <dbReference type="ARBA" id="ARBA00023242"/>
    </source>
</evidence>
<evidence type="ECO:0000256" key="8">
    <source>
        <dbReference type="SAM" id="MobiDB-lite"/>
    </source>
</evidence>
<keyword evidence="3 7" id="KW-0805">Transcription regulation</keyword>
<evidence type="ECO:0000256" key="5">
    <source>
        <dbReference type="ARBA" id="ARBA00023163"/>
    </source>
</evidence>
<dbReference type="GO" id="GO:0005634">
    <property type="term" value="C:nucleus"/>
    <property type="evidence" value="ECO:0007669"/>
    <property type="project" value="UniProtKB-SubCell"/>
</dbReference>
<evidence type="ECO:0000256" key="7">
    <source>
        <dbReference type="RuleBase" id="RU367160"/>
    </source>
</evidence>
<keyword evidence="5 7" id="KW-0804">Transcription</keyword>
<sequence>MRGKRAKRASSKRSNSSASVCNNWEEDEQGFGSDGSESWKDNLGMNRINFDELAMNVPVCTCTGPPQPCYRKKKKTPPQFILLRPRKPHLPLSVSAGEGVASAPFPSLSPEIITSPHFNFFVAVLRAHFSRLTFCHVAWILACTVREAELRVLPMELVRCPVVGIRGGFRRAVVFLHTDEPSGSRTGPDGIRFDSWQLEKIESKAFDE</sequence>
<gene>
    <name evidence="9" type="ORF">STAS_30995</name>
</gene>
<dbReference type="GO" id="GO:0003700">
    <property type="term" value="F:DNA-binding transcription factor activity"/>
    <property type="evidence" value="ECO:0007669"/>
    <property type="project" value="UniProtKB-UniRule"/>
</dbReference>
<reference evidence="10" key="1">
    <citation type="journal article" date="2019" name="Curr. Biol.">
        <title>Genome Sequence of Striga asiatica Provides Insight into the Evolution of Plant Parasitism.</title>
        <authorList>
            <person name="Yoshida S."/>
            <person name="Kim S."/>
            <person name="Wafula E.K."/>
            <person name="Tanskanen J."/>
            <person name="Kim Y.M."/>
            <person name="Honaas L."/>
            <person name="Yang Z."/>
            <person name="Spallek T."/>
            <person name="Conn C.E."/>
            <person name="Ichihashi Y."/>
            <person name="Cheong K."/>
            <person name="Cui S."/>
            <person name="Der J.P."/>
            <person name="Gundlach H."/>
            <person name="Jiao Y."/>
            <person name="Hori C."/>
            <person name="Ishida J.K."/>
            <person name="Kasahara H."/>
            <person name="Kiba T."/>
            <person name="Kim M.S."/>
            <person name="Koo N."/>
            <person name="Laohavisit A."/>
            <person name="Lee Y.H."/>
            <person name="Lumba S."/>
            <person name="McCourt P."/>
            <person name="Mortimer J.C."/>
            <person name="Mutuku J.M."/>
            <person name="Nomura T."/>
            <person name="Sasaki-Sekimoto Y."/>
            <person name="Seto Y."/>
            <person name="Wang Y."/>
            <person name="Wakatake T."/>
            <person name="Sakakibara H."/>
            <person name="Demura T."/>
            <person name="Yamaguchi S."/>
            <person name="Yoneyama K."/>
            <person name="Manabe R.I."/>
            <person name="Nelson D.C."/>
            <person name="Schulman A.H."/>
            <person name="Timko M.P."/>
            <person name="dePamphilis C.W."/>
            <person name="Choi D."/>
            <person name="Shirasu K."/>
        </authorList>
    </citation>
    <scope>NUCLEOTIDE SEQUENCE [LARGE SCALE GENOMIC DNA]</scope>
    <source>
        <strain evidence="10">cv. UVA1</strain>
    </source>
</reference>
<feature type="region of interest" description="Disordered" evidence="8">
    <location>
        <begin position="1"/>
        <end position="38"/>
    </location>
</feature>
<proteinExistence type="inferred from homology"/>
<dbReference type="AlphaFoldDB" id="A0A5A7R7I6"/>
<dbReference type="Pfam" id="PF06217">
    <property type="entry name" value="GAGA_bind"/>
    <property type="match status" value="1"/>
</dbReference>
<keyword evidence="4 7" id="KW-0238">DNA-binding</keyword>
<evidence type="ECO:0000256" key="4">
    <source>
        <dbReference type="ARBA" id="ARBA00023125"/>
    </source>
</evidence>
<accession>A0A5A7R7I6</accession>